<dbReference type="AlphaFoldDB" id="A0A0W0ZC47"/>
<accession>A0A0W0ZC47</accession>
<dbReference type="OrthoDB" id="5651381at2"/>
<dbReference type="Proteomes" id="UP000054926">
    <property type="component" value="Unassembled WGS sequence"/>
</dbReference>
<name>A0A0W0ZC47_9GAMM</name>
<evidence type="ECO:0000256" key="1">
    <source>
        <dbReference type="SAM" id="MobiDB-lite"/>
    </source>
</evidence>
<sequence>MDDPFSDLKKALDPLFYLVPNRDGKYGAFSEIQRLKEAVENYLPKDKGSFIALIKALGAAVPQFEKWRVNFDSIKRAADSLAEQHKMPYPNWDKFLSGTSMFQFSTLNMQEDHELIDWLTAVSGEAFPHDEINKQTSMLIDHSEQLGFSPRLRAHLEKDPKFLSRLIMKSKENFNEILNTRLSFHLTDKQIAKAIVHHYLPPSIQKDHFSFAQVEQFIQRFNEILSNSGRSVPILLRNAAAKDVLDKVNIFQIYQSDEYQNRQESPSFANDEPLSPQQPNKPW</sequence>
<protein>
    <submittedName>
        <fullName evidence="2">Uncharacterized protein</fullName>
    </submittedName>
</protein>
<proteinExistence type="predicted"/>
<gene>
    <name evidence="2" type="ORF">Lste_2992</name>
</gene>
<comment type="caution">
    <text evidence="2">The sequence shown here is derived from an EMBL/GenBank/DDBJ whole genome shotgun (WGS) entry which is preliminary data.</text>
</comment>
<feature type="region of interest" description="Disordered" evidence="1">
    <location>
        <begin position="259"/>
        <end position="283"/>
    </location>
</feature>
<organism evidence="2 3">
    <name type="scientific">Legionella steelei</name>
    <dbReference type="NCBI Taxonomy" id="947033"/>
    <lineage>
        <taxon>Bacteria</taxon>
        <taxon>Pseudomonadati</taxon>
        <taxon>Pseudomonadota</taxon>
        <taxon>Gammaproteobacteria</taxon>
        <taxon>Legionellales</taxon>
        <taxon>Legionellaceae</taxon>
        <taxon>Legionella</taxon>
    </lineage>
</organism>
<reference evidence="2 3" key="1">
    <citation type="submission" date="2015-11" db="EMBL/GenBank/DDBJ databases">
        <title>Genomic analysis of 38 Legionella species identifies large and diverse effector repertoires.</title>
        <authorList>
            <person name="Burstein D."/>
            <person name="Amaro F."/>
            <person name="Zusman T."/>
            <person name="Lifshitz Z."/>
            <person name="Cohen O."/>
            <person name="Gilbert J.A."/>
            <person name="Pupko T."/>
            <person name="Shuman H.A."/>
            <person name="Segal G."/>
        </authorList>
    </citation>
    <scope>NUCLEOTIDE SEQUENCE [LARGE SCALE GENOMIC DNA]</scope>
    <source>
        <strain evidence="2 3">IMVS3376</strain>
    </source>
</reference>
<evidence type="ECO:0000313" key="3">
    <source>
        <dbReference type="Proteomes" id="UP000054926"/>
    </source>
</evidence>
<dbReference type="EMBL" id="LNYY01000021">
    <property type="protein sequence ID" value="KTD66786.1"/>
    <property type="molecule type" value="Genomic_DNA"/>
</dbReference>
<dbReference type="PATRIC" id="fig|947033.5.peg.3168"/>
<keyword evidence="3" id="KW-1185">Reference proteome</keyword>
<evidence type="ECO:0000313" key="2">
    <source>
        <dbReference type="EMBL" id="KTD66786.1"/>
    </source>
</evidence>
<dbReference type="RefSeq" id="WP_058511840.1">
    <property type="nucleotide sequence ID" value="NZ_DAIOMV010000004.1"/>
</dbReference>
<feature type="compositionally biased region" description="Polar residues" evidence="1">
    <location>
        <begin position="259"/>
        <end position="268"/>
    </location>
</feature>